<dbReference type="Proteomes" id="UP000023268">
    <property type="component" value="Unassembled WGS sequence"/>
</dbReference>
<dbReference type="SUPFAM" id="SSF82714">
    <property type="entry name" value="Multidrug efflux transporter AcrB TolC docking domain, DN and DC subdomains"/>
    <property type="match status" value="2"/>
</dbReference>
<evidence type="ECO:0000256" key="5">
    <source>
        <dbReference type="ARBA" id="ARBA00022692"/>
    </source>
</evidence>
<keyword evidence="2" id="KW-0813">Transport</keyword>
<feature type="transmembrane region" description="Helical" evidence="8">
    <location>
        <begin position="1012"/>
        <end position="1038"/>
    </location>
</feature>
<dbReference type="InterPro" id="IPR001036">
    <property type="entry name" value="Acrflvin-R"/>
</dbReference>
<feature type="transmembrane region" description="Helical" evidence="8">
    <location>
        <begin position="935"/>
        <end position="960"/>
    </location>
</feature>
<evidence type="ECO:0000256" key="4">
    <source>
        <dbReference type="ARBA" id="ARBA00022519"/>
    </source>
</evidence>
<evidence type="ECO:0000256" key="2">
    <source>
        <dbReference type="ARBA" id="ARBA00022448"/>
    </source>
</evidence>
<gene>
    <name evidence="10" type="ORF">AZ34_12795</name>
</gene>
<dbReference type="eggNOG" id="COG0841">
    <property type="taxonomic scope" value="Bacteria"/>
</dbReference>
<dbReference type="EMBL" id="JEMG01000001">
    <property type="protein sequence ID" value="EYC51853.1"/>
    <property type="molecule type" value="Genomic_DNA"/>
</dbReference>
<evidence type="ECO:0000256" key="3">
    <source>
        <dbReference type="ARBA" id="ARBA00022475"/>
    </source>
</evidence>
<feature type="domain" description="SSD" evidence="9">
    <location>
        <begin position="358"/>
        <end position="487"/>
    </location>
</feature>
<feature type="transmembrane region" description="Helical" evidence="8">
    <location>
        <begin position="12"/>
        <end position="30"/>
    </location>
</feature>
<proteinExistence type="predicted"/>
<dbReference type="PRINTS" id="PR00702">
    <property type="entry name" value="ACRIFLAVINRP"/>
</dbReference>
<keyword evidence="7 8" id="KW-0472">Membrane</keyword>
<sequence>MQLAELSIRRPVFATVLSLLIVLIGAVSFSRLSVREYPKIDEPVVTVSTSYAGASAEVIESQVTKPLEDSIAGIDGVDVLTSISRPERSQITVRFKLEKDADAAAAEVRDRASRVRRRLPAEIDEPVIAKVEADASPVIWLAFTSETRSRLEINDLVNRIVKPRLQTVTGVADVAIYGERRYAMRVWLDPDRMAGHGLTTQDVEEAIRRSNLELPAGRIESQQREFSVTSLTDLASAEQFAAIVIKSVNGFPVKLGDVAQVVEGSADERSTVRLNGRDAISAGVIRQATANPLDLSREVRAALPRVQADLPPDIRIDIANDNSVFIDRSVQNVYQTILEAVALVALVVFVFLRTLRASIIPIVTIPVSLVGAFALMALAGFSINTLTLLALVLAIGLVVDDAIVMLENIYRHIEDGMDPFSAAIKGAREIGFAIIAMTLTLVAVYAPLAFTPGRTGRLFVEFALALAGAVLVSGFVALTLSPMMCSLLLKHNPKPNRFDRGMERWLTALSDGYGRLLRWVITARATPMAPPATGRALGQLGLAPRARAAWLPSWLLQARWLVVGAMLLCALAIWTIYPAMKQELAPMEDRGTIIASINAPDGSTLEFTNRYARMMEEMGQKHPEFDRIFANIGNPSVSQGSVIYRTVDWEERERSTLELARQLGPQFNTLAGVNAFAITPPSLGQGFRDRPLNYVIQTSDSYENLSVVVQQFLDAMARNPGIISPDADLRLNKPELRIEVDREKAADLGVGVDTVARTMETMLGGRSVTRYKRDAEQYDVIVQTRPTGRTTPEDIDTMYVRGKNGAMIPLSSLVVSRESVSPRELNHFGQRRSASITANLAPDYSLGEALAFMDATAAQILKTGYSSELNGTSREFRNSQGALGLVFALALLFIFLVLAAQFESFVDPFIIMLSVPLSMVGALLALKWSGGSLNVYSQIGLITLVGLITKHGILIVEFTNQLREQGMSMIDALVQASSQRLRPILMTTGAMVLGALPLALATGAGAESRQQIGWVIVGGMSLGTLLTIFVVPTMYALFARGAVPGAKTAAVVDDAGHSAVGPVQ</sequence>
<dbReference type="Pfam" id="PF00873">
    <property type="entry name" value="ACR_tran"/>
    <property type="match status" value="2"/>
</dbReference>
<keyword evidence="6 8" id="KW-1133">Transmembrane helix</keyword>
<name>A0A016XKV3_9BURK</name>
<dbReference type="PANTHER" id="PTHR32063">
    <property type="match status" value="1"/>
</dbReference>
<feature type="transmembrane region" description="Helical" evidence="8">
    <location>
        <begin position="462"/>
        <end position="489"/>
    </location>
</feature>
<feature type="transmembrane region" description="Helical" evidence="8">
    <location>
        <begin position="882"/>
        <end position="902"/>
    </location>
</feature>
<evidence type="ECO:0000313" key="11">
    <source>
        <dbReference type="Proteomes" id="UP000023268"/>
    </source>
</evidence>
<dbReference type="FunFam" id="1.20.1640.10:FF:000001">
    <property type="entry name" value="Efflux pump membrane transporter"/>
    <property type="match status" value="1"/>
</dbReference>
<organism evidence="10 11">
    <name type="scientific">Hylemonella gracilis str. Niagara R</name>
    <dbReference type="NCBI Taxonomy" id="1458275"/>
    <lineage>
        <taxon>Bacteria</taxon>
        <taxon>Pseudomonadati</taxon>
        <taxon>Pseudomonadota</taxon>
        <taxon>Betaproteobacteria</taxon>
        <taxon>Burkholderiales</taxon>
        <taxon>Comamonadaceae</taxon>
        <taxon>Hylemonella</taxon>
    </lineage>
</organism>
<feature type="transmembrane region" description="Helical" evidence="8">
    <location>
        <begin position="333"/>
        <end position="352"/>
    </location>
</feature>
<feature type="transmembrane region" description="Helical" evidence="8">
    <location>
        <begin position="430"/>
        <end position="450"/>
    </location>
</feature>
<dbReference type="RefSeq" id="WP_035608564.1">
    <property type="nucleotide sequence ID" value="NZ_JEMG01000001.1"/>
</dbReference>
<feature type="transmembrane region" description="Helical" evidence="8">
    <location>
        <begin position="359"/>
        <end position="383"/>
    </location>
</feature>
<evidence type="ECO:0000256" key="8">
    <source>
        <dbReference type="SAM" id="Phobius"/>
    </source>
</evidence>
<evidence type="ECO:0000256" key="1">
    <source>
        <dbReference type="ARBA" id="ARBA00004429"/>
    </source>
</evidence>
<evidence type="ECO:0000313" key="10">
    <source>
        <dbReference type="EMBL" id="EYC51853.1"/>
    </source>
</evidence>
<dbReference type="GO" id="GO:0042910">
    <property type="term" value="F:xenobiotic transmembrane transporter activity"/>
    <property type="evidence" value="ECO:0007669"/>
    <property type="project" value="TreeGrafter"/>
</dbReference>
<dbReference type="OrthoDB" id="9042683at2"/>
<dbReference type="AlphaFoldDB" id="A0A016XKV3"/>
<feature type="transmembrane region" description="Helical" evidence="8">
    <location>
        <begin position="909"/>
        <end position="929"/>
    </location>
</feature>
<dbReference type="Gene3D" id="3.30.70.1440">
    <property type="entry name" value="Multidrug efflux transporter AcrB pore domain"/>
    <property type="match status" value="1"/>
</dbReference>
<dbReference type="Gene3D" id="3.30.2090.10">
    <property type="entry name" value="Multidrug efflux transporter AcrB TolC docking domain, DN and DC subdomains"/>
    <property type="match status" value="2"/>
</dbReference>
<dbReference type="Gene3D" id="1.20.1640.10">
    <property type="entry name" value="Multidrug efflux transporter AcrB transmembrane domain"/>
    <property type="match status" value="2"/>
</dbReference>
<dbReference type="PANTHER" id="PTHR32063:SF28">
    <property type="entry name" value="BLR2861 PROTEIN"/>
    <property type="match status" value="1"/>
</dbReference>
<reference evidence="10 11" key="1">
    <citation type="submission" date="2014-02" db="EMBL/GenBank/DDBJ databases">
        <title>Draft Genome of Hylemonella gracilis isolated from the Niagara River.</title>
        <authorList>
            <person name="Pawlowski D.R."/>
            <person name="Koudelka G.B."/>
        </authorList>
    </citation>
    <scope>NUCLEOTIDE SEQUENCE [LARGE SCALE GENOMIC DNA]</scope>
    <source>
        <strain evidence="10 11">Niagara R</strain>
    </source>
</reference>
<dbReference type="SUPFAM" id="SSF82693">
    <property type="entry name" value="Multidrug efflux transporter AcrB pore domain, PN1, PN2, PC1 and PC2 subdomains"/>
    <property type="match status" value="3"/>
</dbReference>
<dbReference type="PROSITE" id="PS50156">
    <property type="entry name" value="SSD"/>
    <property type="match status" value="1"/>
</dbReference>
<dbReference type="STRING" id="1458275.AZ34_12795"/>
<dbReference type="GO" id="GO:0005886">
    <property type="term" value="C:plasma membrane"/>
    <property type="evidence" value="ECO:0007669"/>
    <property type="project" value="UniProtKB-SubCell"/>
</dbReference>
<dbReference type="Gene3D" id="3.30.70.1430">
    <property type="entry name" value="Multidrug efflux transporter AcrB pore domain"/>
    <property type="match status" value="2"/>
</dbReference>
<feature type="transmembrane region" description="Helical" evidence="8">
    <location>
        <begin position="560"/>
        <end position="580"/>
    </location>
</feature>
<evidence type="ECO:0000259" key="9">
    <source>
        <dbReference type="PROSITE" id="PS50156"/>
    </source>
</evidence>
<keyword evidence="3" id="KW-1003">Cell membrane</keyword>
<dbReference type="InterPro" id="IPR000731">
    <property type="entry name" value="SSD"/>
</dbReference>
<keyword evidence="5 8" id="KW-0812">Transmembrane</keyword>
<feature type="transmembrane region" description="Helical" evidence="8">
    <location>
        <begin position="981"/>
        <end position="1000"/>
    </location>
</feature>
<accession>A0A016XKV3</accession>
<keyword evidence="4" id="KW-0997">Cell inner membrane</keyword>
<comment type="subcellular location">
    <subcellularLocation>
        <location evidence="1">Cell inner membrane</location>
        <topology evidence="1">Multi-pass membrane protein</topology>
    </subcellularLocation>
</comment>
<dbReference type="InterPro" id="IPR027463">
    <property type="entry name" value="AcrB_DN_DC_subdom"/>
</dbReference>
<dbReference type="Gene3D" id="3.30.70.1320">
    <property type="entry name" value="Multidrug efflux transporter AcrB pore domain like"/>
    <property type="match status" value="1"/>
</dbReference>
<dbReference type="SUPFAM" id="SSF82866">
    <property type="entry name" value="Multidrug efflux transporter AcrB transmembrane domain"/>
    <property type="match status" value="2"/>
</dbReference>
<evidence type="ECO:0000256" key="7">
    <source>
        <dbReference type="ARBA" id="ARBA00023136"/>
    </source>
</evidence>
<comment type="caution">
    <text evidence="10">The sequence shown here is derived from an EMBL/GenBank/DDBJ whole genome shotgun (WGS) entry which is preliminary data.</text>
</comment>
<feature type="transmembrane region" description="Helical" evidence="8">
    <location>
        <begin position="389"/>
        <end position="410"/>
    </location>
</feature>
<evidence type="ECO:0000256" key="6">
    <source>
        <dbReference type="ARBA" id="ARBA00022989"/>
    </source>
</evidence>
<protein>
    <submittedName>
        <fullName evidence="10">Multidrug transporter AcrB</fullName>
    </submittedName>
</protein>